<evidence type="ECO:0000313" key="1">
    <source>
        <dbReference type="EMBL" id="EKC30335.1"/>
    </source>
</evidence>
<gene>
    <name evidence="1" type="ORF">CGI_10006457</name>
</gene>
<dbReference type="InParanoid" id="K1QN92"/>
<dbReference type="AlphaFoldDB" id="K1QN92"/>
<dbReference type="EMBL" id="JH817780">
    <property type="protein sequence ID" value="EKC30335.1"/>
    <property type="molecule type" value="Genomic_DNA"/>
</dbReference>
<dbReference type="HOGENOM" id="CLU_1054638_0_0_1"/>
<reference evidence="1" key="1">
    <citation type="journal article" date="2012" name="Nature">
        <title>The oyster genome reveals stress adaptation and complexity of shell formation.</title>
        <authorList>
            <person name="Zhang G."/>
            <person name="Fang X."/>
            <person name="Guo X."/>
            <person name="Li L."/>
            <person name="Luo R."/>
            <person name="Xu F."/>
            <person name="Yang P."/>
            <person name="Zhang L."/>
            <person name="Wang X."/>
            <person name="Qi H."/>
            <person name="Xiong Z."/>
            <person name="Que H."/>
            <person name="Xie Y."/>
            <person name="Holland P.W."/>
            <person name="Paps J."/>
            <person name="Zhu Y."/>
            <person name="Wu F."/>
            <person name="Chen Y."/>
            <person name="Wang J."/>
            <person name="Peng C."/>
            <person name="Meng J."/>
            <person name="Yang L."/>
            <person name="Liu J."/>
            <person name="Wen B."/>
            <person name="Zhang N."/>
            <person name="Huang Z."/>
            <person name="Zhu Q."/>
            <person name="Feng Y."/>
            <person name="Mount A."/>
            <person name="Hedgecock D."/>
            <person name="Xu Z."/>
            <person name="Liu Y."/>
            <person name="Domazet-Loso T."/>
            <person name="Du Y."/>
            <person name="Sun X."/>
            <person name="Zhang S."/>
            <person name="Liu B."/>
            <person name="Cheng P."/>
            <person name="Jiang X."/>
            <person name="Li J."/>
            <person name="Fan D."/>
            <person name="Wang W."/>
            <person name="Fu W."/>
            <person name="Wang T."/>
            <person name="Wang B."/>
            <person name="Zhang J."/>
            <person name="Peng Z."/>
            <person name="Li Y."/>
            <person name="Li N."/>
            <person name="Wang J."/>
            <person name="Chen M."/>
            <person name="He Y."/>
            <person name="Tan F."/>
            <person name="Song X."/>
            <person name="Zheng Q."/>
            <person name="Huang R."/>
            <person name="Yang H."/>
            <person name="Du X."/>
            <person name="Chen L."/>
            <person name="Yang M."/>
            <person name="Gaffney P.M."/>
            <person name="Wang S."/>
            <person name="Luo L."/>
            <person name="She Z."/>
            <person name="Ming Y."/>
            <person name="Huang W."/>
            <person name="Zhang S."/>
            <person name="Huang B."/>
            <person name="Zhang Y."/>
            <person name="Qu T."/>
            <person name="Ni P."/>
            <person name="Miao G."/>
            <person name="Wang J."/>
            <person name="Wang Q."/>
            <person name="Steinberg C.E."/>
            <person name="Wang H."/>
            <person name="Li N."/>
            <person name="Qian L."/>
            <person name="Zhang G."/>
            <person name="Li Y."/>
            <person name="Yang H."/>
            <person name="Liu X."/>
            <person name="Wang J."/>
            <person name="Yin Y."/>
            <person name="Wang J."/>
        </authorList>
    </citation>
    <scope>NUCLEOTIDE SEQUENCE [LARGE SCALE GENOMIC DNA]</scope>
    <source>
        <strain evidence="1">05x7-T-G4-1.051#20</strain>
    </source>
</reference>
<protein>
    <submittedName>
        <fullName evidence="1">Uncharacterized protein</fullName>
    </submittedName>
</protein>
<name>K1QN92_MAGGI</name>
<organism evidence="1">
    <name type="scientific">Magallana gigas</name>
    <name type="common">Pacific oyster</name>
    <name type="synonym">Crassostrea gigas</name>
    <dbReference type="NCBI Taxonomy" id="29159"/>
    <lineage>
        <taxon>Eukaryota</taxon>
        <taxon>Metazoa</taxon>
        <taxon>Spiralia</taxon>
        <taxon>Lophotrochozoa</taxon>
        <taxon>Mollusca</taxon>
        <taxon>Bivalvia</taxon>
        <taxon>Autobranchia</taxon>
        <taxon>Pteriomorphia</taxon>
        <taxon>Ostreida</taxon>
        <taxon>Ostreoidea</taxon>
        <taxon>Ostreidae</taxon>
        <taxon>Magallana</taxon>
    </lineage>
</organism>
<sequence>MQCLILNATPNNMLKLYLIALLWGISQAAKIDASRTAEVDMEVRTDLAVLVNTSMADVSDRVTALVKHQGSGGGGDAATQAMEAILQKLAPGFNKIEDTVKKITSESTWKNIGSKALSGLKTVTDWFKDTFKIRRRKRAAALSCDLCTTMSTGSSEDVLNAVCGTDVSMEIAVLTQSLEKMLTLMTSISTDPLVTEINTDETKVTYGAGPTGEFQVMTPIKSVLYTVNGTTTTVAGTDKTVNIMKTSDIADEVLTLVNDDYFAV</sequence>
<accession>K1QN92</accession>
<proteinExistence type="predicted"/>